<sequence length="234" mass="26078">MADQPFSLTQAVFKAAHPDINVIPVHINALTERHIAAFIKSRENDFVGVAGAYGPRCALVAVAFATPTEVLLVRFSSSEDAAKRQVTRKNRRRSTLDMLQDALLCHSGMQKLSFNMDRLATSLFLDQRIRLVQGIDIQSAVGPVSCRQDMPLVFKALGGKQTLHASNVAKCFGDEKFVDDSKLAIRAWASYHSMATLFPDSSLRNFSTVDTKSLDKKVRRSWCTVSFTRLMIQR</sequence>
<evidence type="ECO:0000313" key="2">
    <source>
        <dbReference type="Proteomes" id="UP000305948"/>
    </source>
</evidence>
<protein>
    <recommendedName>
        <fullName evidence="3">3'-5' exonuclease domain-containing protein</fullName>
    </recommendedName>
</protein>
<dbReference type="AlphaFoldDB" id="A0A5C3MZ28"/>
<gene>
    <name evidence="1" type="ORF">OE88DRAFT_1661507</name>
</gene>
<dbReference type="EMBL" id="ML213514">
    <property type="protein sequence ID" value="TFK50015.1"/>
    <property type="molecule type" value="Genomic_DNA"/>
</dbReference>
<evidence type="ECO:0008006" key="3">
    <source>
        <dbReference type="Google" id="ProtNLM"/>
    </source>
</evidence>
<accession>A0A5C3MZ28</accession>
<keyword evidence="2" id="KW-1185">Reference proteome</keyword>
<reference evidence="1 2" key="1">
    <citation type="journal article" date="2019" name="Nat. Ecol. Evol.">
        <title>Megaphylogeny resolves global patterns of mushroom evolution.</title>
        <authorList>
            <person name="Varga T."/>
            <person name="Krizsan K."/>
            <person name="Foldi C."/>
            <person name="Dima B."/>
            <person name="Sanchez-Garcia M."/>
            <person name="Sanchez-Ramirez S."/>
            <person name="Szollosi G.J."/>
            <person name="Szarkandi J.G."/>
            <person name="Papp V."/>
            <person name="Albert L."/>
            <person name="Andreopoulos W."/>
            <person name="Angelini C."/>
            <person name="Antonin V."/>
            <person name="Barry K.W."/>
            <person name="Bougher N.L."/>
            <person name="Buchanan P."/>
            <person name="Buyck B."/>
            <person name="Bense V."/>
            <person name="Catcheside P."/>
            <person name="Chovatia M."/>
            <person name="Cooper J."/>
            <person name="Damon W."/>
            <person name="Desjardin D."/>
            <person name="Finy P."/>
            <person name="Geml J."/>
            <person name="Haridas S."/>
            <person name="Hughes K."/>
            <person name="Justo A."/>
            <person name="Karasinski D."/>
            <person name="Kautmanova I."/>
            <person name="Kiss B."/>
            <person name="Kocsube S."/>
            <person name="Kotiranta H."/>
            <person name="LaButti K.M."/>
            <person name="Lechner B.E."/>
            <person name="Liimatainen K."/>
            <person name="Lipzen A."/>
            <person name="Lukacs Z."/>
            <person name="Mihaltcheva S."/>
            <person name="Morgado L.N."/>
            <person name="Niskanen T."/>
            <person name="Noordeloos M.E."/>
            <person name="Ohm R.A."/>
            <person name="Ortiz-Santana B."/>
            <person name="Ovrebo C."/>
            <person name="Racz N."/>
            <person name="Riley R."/>
            <person name="Savchenko A."/>
            <person name="Shiryaev A."/>
            <person name="Soop K."/>
            <person name="Spirin V."/>
            <person name="Szebenyi C."/>
            <person name="Tomsovsky M."/>
            <person name="Tulloss R.E."/>
            <person name="Uehling J."/>
            <person name="Grigoriev I.V."/>
            <person name="Vagvolgyi C."/>
            <person name="Papp T."/>
            <person name="Martin F.M."/>
            <person name="Miettinen O."/>
            <person name="Hibbett D.S."/>
            <person name="Nagy L.G."/>
        </authorList>
    </citation>
    <scope>NUCLEOTIDE SEQUENCE [LARGE SCALE GENOMIC DNA]</scope>
    <source>
        <strain evidence="1 2">OMC1185</strain>
    </source>
</reference>
<organism evidence="1 2">
    <name type="scientific">Heliocybe sulcata</name>
    <dbReference type="NCBI Taxonomy" id="5364"/>
    <lineage>
        <taxon>Eukaryota</taxon>
        <taxon>Fungi</taxon>
        <taxon>Dikarya</taxon>
        <taxon>Basidiomycota</taxon>
        <taxon>Agaricomycotina</taxon>
        <taxon>Agaricomycetes</taxon>
        <taxon>Gloeophyllales</taxon>
        <taxon>Gloeophyllaceae</taxon>
        <taxon>Heliocybe</taxon>
    </lineage>
</organism>
<proteinExistence type="predicted"/>
<evidence type="ECO:0000313" key="1">
    <source>
        <dbReference type="EMBL" id="TFK50015.1"/>
    </source>
</evidence>
<dbReference type="Proteomes" id="UP000305948">
    <property type="component" value="Unassembled WGS sequence"/>
</dbReference>
<dbReference type="STRING" id="5364.A0A5C3MZ28"/>
<name>A0A5C3MZ28_9AGAM</name>
<dbReference type="OrthoDB" id="6513042at2759"/>